<evidence type="ECO:0000313" key="2">
    <source>
        <dbReference type="Proteomes" id="UP000622552"/>
    </source>
</evidence>
<keyword evidence="2" id="KW-1185">Reference proteome</keyword>
<dbReference type="Proteomes" id="UP000622552">
    <property type="component" value="Unassembled WGS sequence"/>
</dbReference>
<accession>A0A8J7KF67</accession>
<gene>
    <name evidence="1" type="ORF">IW245_002004</name>
</gene>
<name>A0A8J7KF67_9ACTN</name>
<protein>
    <submittedName>
        <fullName evidence="1">Uncharacterized protein</fullName>
    </submittedName>
</protein>
<sequence length="229" mass="24973">MKAAIKREIDTIVGDGSAALTGAGFHRERTGFWACPAGQLRWELEVVHEPGYGEGVFRLGWGVRVPGVAEILELEDLPGVEHATVGGDVGSLARRRIAMGLLCVESGSVGLGTRFLRGVRPEAAGVLTNRVREWTAELLEVLRPLTDHLALADFLGTYESRYGKIHVDPDNAGRRLPLIAALRALGGDVPAARENLTRWREVFPEEGSLGYPQLQAKYKRMAARIDKLA</sequence>
<reference evidence="1" key="1">
    <citation type="submission" date="2020-11" db="EMBL/GenBank/DDBJ databases">
        <title>Sequencing the genomes of 1000 actinobacteria strains.</title>
        <authorList>
            <person name="Klenk H.-P."/>
        </authorList>
    </citation>
    <scope>NUCLEOTIDE SEQUENCE</scope>
    <source>
        <strain evidence="1">DSM 45356</strain>
    </source>
</reference>
<dbReference type="EMBL" id="JADOUF010000001">
    <property type="protein sequence ID" value="MBG6135810.1"/>
    <property type="molecule type" value="Genomic_DNA"/>
</dbReference>
<dbReference type="RefSeq" id="WP_197002870.1">
    <property type="nucleotide sequence ID" value="NZ_BONS01000002.1"/>
</dbReference>
<organism evidence="1 2">
    <name type="scientific">Longispora fulva</name>
    <dbReference type="NCBI Taxonomy" id="619741"/>
    <lineage>
        <taxon>Bacteria</taxon>
        <taxon>Bacillati</taxon>
        <taxon>Actinomycetota</taxon>
        <taxon>Actinomycetes</taxon>
        <taxon>Micromonosporales</taxon>
        <taxon>Micromonosporaceae</taxon>
        <taxon>Longispora</taxon>
    </lineage>
</organism>
<dbReference type="AlphaFoldDB" id="A0A8J7KF67"/>
<evidence type="ECO:0000313" key="1">
    <source>
        <dbReference type="EMBL" id="MBG6135810.1"/>
    </source>
</evidence>
<comment type="caution">
    <text evidence="1">The sequence shown here is derived from an EMBL/GenBank/DDBJ whole genome shotgun (WGS) entry which is preliminary data.</text>
</comment>
<proteinExistence type="predicted"/>